<name>F2R4G2_STRVP</name>
<dbReference type="EMBL" id="FR845719">
    <property type="protein sequence ID" value="CCA53439.1"/>
    <property type="molecule type" value="Genomic_DNA"/>
</dbReference>
<dbReference type="GeneID" id="51860759"/>
<dbReference type="OrthoDB" id="5196166at2"/>
<organism evidence="1 2">
    <name type="scientific">Streptomyces venezuelae (strain ATCC 10712 / CBS 650.69 / DSM 40230 / JCM 4526 / NBRC 13096 / PD 04745)</name>
    <dbReference type="NCBI Taxonomy" id="953739"/>
    <lineage>
        <taxon>Bacteria</taxon>
        <taxon>Bacillati</taxon>
        <taxon>Actinomycetota</taxon>
        <taxon>Actinomycetes</taxon>
        <taxon>Kitasatosporales</taxon>
        <taxon>Streptomycetaceae</taxon>
        <taxon>Streptomyces</taxon>
    </lineage>
</organism>
<evidence type="ECO:0000313" key="2">
    <source>
        <dbReference type="Proteomes" id="UP000006854"/>
    </source>
</evidence>
<gene>
    <name evidence="1" type="ordered locus">SVEN_0151</name>
</gene>
<protein>
    <submittedName>
        <fullName evidence="1">Uncharacterized protein</fullName>
    </submittedName>
</protein>
<dbReference type="Proteomes" id="UP000006854">
    <property type="component" value="Chromosome"/>
</dbReference>
<accession>F2R4G2</accession>
<dbReference type="AlphaFoldDB" id="F2R4G2"/>
<keyword evidence="2" id="KW-1185">Reference proteome</keyword>
<proteinExistence type="predicted"/>
<reference evidence="1 2" key="1">
    <citation type="journal article" date="2011" name="BMC Genomics">
        <title>Genome-wide analysis of the role of GlnR in Streptomyces venezuelae provides new insights into global nitrogen regulation in actinomycetes.</title>
        <authorList>
            <person name="Pullan S.T."/>
            <person name="Bibb M.J."/>
            <person name="Merrick M."/>
        </authorList>
    </citation>
    <scope>NUCLEOTIDE SEQUENCE [LARGE SCALE GENOMIC DNA]</scope>
    <source>
        <strain evidence="1">ATCC 10712</strain>
    </source>
</reference>
<dbReference type="HOGENOM" id="CLU_1694603_0_0_11"/>
<dbReference type="RefSeq" id="WP_015031359.1">
    <property type="nucleotide sequence ID" value="NC_018750.1"/>
</dbReference>
<evidence type="ECO:0000313" key="1">
    <source>
        <dbReference type="EMBL" id="CCA53439.1"/>
    </source>
</evidence>
<dbReference type="eggNOG" id="ENOG50317TG">
    <property type="taxonomic scope" value="Bacteria"/>
</dbReference>
<sequence length="155" mass="17796">MTASQEMEWVLAGAGWARWRWSLEGETHQFGVSYTGQALETLLDATADLRLGARFTYATLESEPEGWRVFFAAAGEEVFVQVVQYPYMQDEFRWNDAVLLWAKRIDMRSFIEAVRGMMDDLLAKHGRDGYAREFGKPFPADQYERLTGEGGHRES</sequence>
<dbReference type="PATRIC" id="fig|953739.5.peg.4577"/>
<dbReference type="KEGG" id="sve:SVEN_0151"/>